<gene>
    <name evidence="2" type="ORF">SDC9_18200</name>
</gene>
<dbReference type="EMBL" id="VSSQ01000066">
    <property type="protein sequence ID" value="MPL72415.1"/>
    <property type="molecule type" value="Genomic_DNA"/>
</dbReference>
<accession>A0A644TZL5</accession>
<organism evidence="2">
    <name type="scientific">bioreactor metagenome</name>
    <dbReference type="NCBI Taxonomy" id="1076179"/>
    <lineage>
        <taxon>unclassified sequences</taxon>
        <taxon>metagenomes</taxon>
        <taxon>ecological metagenomes</taxon>
    </lineage>
</organism>
<reference evidence="2" key="1">
    <citation type="submission" date="2019-08" db="EMBL/GenBank/DDBJ databases">
        <authorList>
            <person name="Kucharzyk K."/>
            <person name="Murdoch R.W."/>
            <person name="Higgins S."/>
            <person name="Loffler F."/>
        </authorList>
    </citation>
    <scope>NUCLEOTIDE SEQUENCE</scope>
</reference>
<evidence type="ECO:0000256" key="1">
    <source>
        <dbReference type="SAM" id="MobiDB-lite"/>
    </source>
</evidence>
<evidence type="ECO:0000313" key="2">
    <source>
        <dbReference type="EMBL" id="MPL72415.1"/>
    </source>
</evidence>
<feature type="compositionally biased region" description="Acidic residues" evidence="1">
    <location>
        <begin position="147"/>
        <end position="159"/>
    </location>
</feature>
<name>A0A644TZL5_9ZZZZ</name>
<dbReference type="AlphaFoldDB" id="A0A644TZL5"/>
<protein>
    <submittedName>
        <fullName evidence="2">Uncharacterized protein</fullName>
    </submittedName>
</protein>
<feature type="region of interest" description="Disordered" evidence="1">
    <location>
        <begin position="123"/>
        <end position="159"/>
    </location>
</feature>
<dbReference type="SUPFAM" id="SSF159941">
    <property type="entry name" value="MM3350-like"/>
    <property type="match status" value="1"/>
</dbReference>
<dbReference type="Gene3D" id="3.10.290.30">
    <property type="entry name" value="MM3350-like"/>
    <property type="match status" value="1"/>
</dbReference>
<proteinExistence type="predicted"/>
<comment type="caution">
    <text evidence="2">The sequence shown here is derived from an EMBL/GenBank/DDBJ whole genome shotgun (WGS) entry which is preliminary data.</text>
</comment>
<dbReference type="InterPro" id="IPR024047">
    <property type="entry name" value="MM3350-like_sf"/>
</dbReference>
<sequence>MIHRLKATIDGNKIFMREYEVKGESSLYSFHLFLQNDLGFAPDQMVLFRGLAKTNKQICEFGLFDMGDGTMDKVSVEMAFARGAELLIYVYNPFKGKGMKLELIGNEEPLSRRSYPRLVAERGRNPDQFSDEYDDFEPITPHIEGGDNFDPEELPEGEE</sequence>